<reference evidence="1 2" key="1">
    <citation type="journal article" date="2012" name="PLoS Pathog.">
        <title>Diverse lifestyles and strategies of plant pathogenesis encoded in the genomes of eighteen Dothideomycetes fungi.</title>
        <authorList>
            <person name="Ohm R.A."/>
            <person name="Feau N."/>
            <person name="Henrissat B."/>
            <person name="Schoch C.L."/>
            <person name="Horwitz B.A."/>
            <person name="Barry K.W."/>
            <person name="Condon B.J."/>
            <person name="Copeland A.C."/>
            <person name="Dhillon B."/>
            <person name="Glaser F."/>
            <person name="Hesse C.N."/>
            <person name="Kosti I."/>
            <person name="LaButti K."/>
            <person name="Lindquist E.A."/>
            <person name="Lucas S."/>
            <person name="Salamov A.A."/>
            <person name="Bradshaw R.E."/>
            <person name="Ciuffetti L."/>
            <person name="Hamelin R.C."/>
            <person name="Kema G.H.J."/>
            <person name="Lawrence C."/>
            <person name="Scott J.A."/>
            <person name="Spatafora J.W."/>
            <person name="Turgeon B.G."/>
            <person name="de Wit P.J.G.M."/>
            <person name="Zhong S."/>
            <person name="Goodwin S.B."/>
            <person name="Grigoriev I.V."/>
        </authorList>
    </citation>
    <scope>NUCLEOTIDE SEQUENCE [LARGE SCALE GENOMIC DNA]</scope>
    <source>
        <strain evidence="1 2">UAMH 10762</strain>
    </source>
</reference>
<dbReference type="RefSeq" id="XP_007676722.1">
    <property type="nucleotide sequence ID" value="XM_007678532.1"/>
</dbReference>
<name>M2ND80_BAUPA</name>
<dbReference type="GeneID" id="19114868"/>
<organism evidence="1 2">
    <name type="scientific">Baudoinia panamericana (strain UAMH 10762)</name>
    <name type="common">Angels' share fungus</name>
    <name type="synonym">Baudoinia compniacensis (strain UAMH 10762)</name>
    <dbReference type="NCBI Taxonomy" id="717646"/>
    <lineage>
        <taxon>Eukaryota</taxon>
        <taxon>Fungi</taxon>
        <taxon>Dikarya</taxon>
        <taxon>Ascomycota</taxon>
        <taxon>Pezizomycotina</taxon>
        <taxon>Dothideomycetes</taxon>
        <taxon>Dothideomycetidae</taxon>
        <taxon>Mycosphaerellales</taxon>
        <taxon>Teratosphaeriaceae</taxon>
        <taxon>Baudoinia</taxon>
    </lineage>
</organism>
<accession>M2ND80</accession>
<dbReference type="EMBL" id="KB445555">
    <property type="protein sequence ID" value="EMC96875.1"/>
    <property type="molecule type" value="Genomic_DNA"/>
</dbReference>
<evidence type="ECO:0000313" key="2">
    <source>
        <dbReference type="Proteomes" id="UP000011761"/>
    </source>
</evidence>
<protein>
    <submittedName>
        <fullName evidence="1">Uncharacterized protein</fullName>
    </submittedName>
</protein>
<dbReference type="Proteomes" id="UP000011761">
    <property type="component" value="Unassembled WGS sequence"/>
</dbReference>
<proteinExistence type="predicted"/>
<evidence type="ECO:0000313" key="1">
    <source>
        <dbReference type="EMBL" id="EMC96875.1"/>
    </source>
</evidence>
<dbReference type="KEGG" id="bcom:BAUCODRAFT_492446"/>
<dbReference type="HOGENOM" id="CLU_2399345_0_0_1"/>
<sequence length="93" mass="10722">MRNSVLKELYIAIVKGLLLLAFFRFSKFSKYAKRTPNEARRRRSACIILHHYERLASTTTTIFIRVANQNSRLSPKAVLRSALYALVVYVFAA</sequence>
<dbReference type="AlphaFoldDB" id="M2ND80"/>
<keyword evidence="2" id="KW-1185">Reference proteome</keyword>
<gene>
    <name evidence="1" type="ORF">BAUCODRAFT_492446</name>
</gene>